<keyword evidence="1" id="KW-0812">Transmembrane</keyword>
<feature type="transmembrane region" description="Helical" evidence="1">
    <location>
        <begin position="337"/>
        <end position="354"/>
    </location>
</feature>
<gene>
    <name evidence="2" type="ORF">SIAM614_03740</name>
</gene>
<feature type="transmembrane region" description="Helical" evidence="1">
    <location>
        <begin position="277"/>
        <end position="301"/>
    </location>
</feature>
<dbReference type="OrthoDB" id="7993201at2"/>
<proteinExistence type="predicted"/>
<feature type="transmembrane region" description="Helical" evidence="1">
    <location>
        <begin position="197"/>
        <end position="224"/>
    </location>
</feature>
<feature type="transmembrane region" description="Helical" evidence="1">
    <location>
        <begin position="313"/>
        <end position="331"/>
    </location>
</feature>
<feature type="transmembrane region" description="Helical" evidence="1">
    <location>
        <begin position="366"/>
        <end position="387"/>
    </location>
</feature>
<dbReference type="GeneID" id="68846204"/>
<dbReference type="EMBL" id="AAUW01000006">
    <property type="protein sequence ID" value="EAV44240.1"/>
    <property type="molecule type" value="Genomic_DNA"/>
</dbReference>
<feature type="transmembrane region" description="Helical" evidence="1">
    <location>
        <begin position="30"/>
        <end position="55"/>
    </location>
</feature>
<feature type="transmembrane region" description="Helical" evidence="1">
    <location>
        <begin position="236"/>
        <end position="257"/>
    </location>
</feature>
<evidence type="ECO:0000256" key="1">
    <source>
        <dbReference type="SAM" id="Phobius"/>
    </source>
</evidence>
<evidence type="ECO:0000313" key="2">
    <source>
        <dbReference type="EMBL" id="EAV44240.1"/>
    </source>
</evidence>
<feature type="transmembrane region" description="Helical" evidence="1">
    <location>
        <begin position="7"/>
        <end position="24"/>
    </location>
</feature>
<name>A0NRS4_ROSAI</name>
<dbReference type="RefSeq" id="WP_006933876.1">
    <property type="nucleotide sequence ID" value="NZ_AAUW01000006.1"/>
</dbReference>
<reference evidence="2 3" key="1">
    <citation type="submission" date="2006-05" db="EMBL/GenBank/DDBJ databases">
        <authorList>
            <person name="King G."/>
            <person name="Ferriera S."/>
            <person name="Johnson J."/>
            <person name="Kravitz S."/>
            <person name="Beeson K."/>
            <person name="Sutton G."/>
            <person name="Rogers Y.-H."/>
            <person name="Friedman R."/>
            <person name="Frazier M."/>
            <person name="Venter J.C."/>
        </authorList>
    </citation>
    <scope>NUCLEOTIDE SEQUENCE [LARGE SCALE GENOMIC DNA]</scope>
    <source>
        <strain evidence="3">ATCC 25650 / DSM 13394 / JCM 20685 / NBRC 16684 / NCIMB 2208 / IAM 12614 / B1</strain>
    </source>
</reference>
<keyword evidence="1" id="KW-1133">Transmembrane helix</keyword>
<protein>
    <recommendedName>
        <fullName evidence="4">Glycosyltransferase RgtA/B/C/D-like domain-containing protein</fullName>
    </recommendedName>
</protein>
<dbReference type="AlphaFoldDB" id="A0NRS4"/>
<feature type="transmembrane region" description="Helical" evidence="1">
    <location>
        <begin position="112"/>
        <end position="129"/>
    </location>
</feature>
<evidence type="ECO:0008006" key="4">
    <source>
        <dbReference type="Google" id="ProtNLM"/>
    </source>
</evidence>
<accession>A0NRS4</accession>
<sequence>MIALSTYAFAILLFPALVAVWYLRKDYASGFVGLLCLVGAAGLIVVSATLPHLFFDHERYLHDLWTAFDTANKSAYGQASSVDYFSPIGPVYDWVFRIATGLRQVDATSVPLANAVFALGTLVLALLTLTRQVNFGTLGLVVLIAVATVVTPREPDMIFAQTSMSWLAPYNRWAAALAAVVTVAFCCPPGRRGIPEAFLLGVSIAVICLIKVTFGAALVGLLVAATVFRNVSIKHAVIVLLGLAASLAAAELVTGQVTENLADIKTVSGFAKEAWRIIKLITQLGEAAVWAIGSAVLYLLLCENSSERKRFTPVVLILVAAAMACVILMQNHWLSESPIYAVLPVIAAQWAGLFRKDGLVEQSGQAASQALTLDILSVLTIALALIYPVRDGGAMVAQFLQSRQYPADERLAGTGQAGFVLHPRWHEQPEEEVTVDYNRMLDGFNLLRQAGAAEPEAGPVLALNFANPFPSLLNKPSPARVPIWFHNGRTFSKEIHQPEEEFFSDAEFVIVGHGDPSGEMLWEIYQPYVLEHYREVATSPSWTVYRKKGPDGQKL</sequence>
<dbReference type="Proteomes" id="UP000004848">
    <property type="component" value="Unassembled WGS sequence"/>
</dbReference>
<comment type="caution">
    <text evidence="2">The sequence shown here is derived from an EMBL/GenBank/DDBJ whole genome shotgun (WGS) entry which is preliminary data.</text>
</comment>
<organism evidence="2 3">
    <name type="scientific">Roseibium aggregatum (strain ATCC 25650 / DSM 13394 / JCM 20685 / NBRC 16684 / NCIMB 2208 / IAM 12614 / B1)</name>
    <name type="common">Stappia aggregata</name>
    <dbReference type="NCBI Taxonomy" id="384765"/>
    <lineage>
        <taxon>Bacteria</taxon>
        <taxon>Pseudomonadati</taxon>
        <taxon>Pseudomonadota</taxon>
        <taxon>Alphaproteobacteria</taxon>
        <taxon>Hyphomicrobiales</taxon>
        <taxon>Stappiaceae</taxon>
        <taxon>Roseibium</taxon>
    </lineage>
</organism>
<evidence type="ECO:0000313" key="3">
    <source>
        <dbReference type="Proteomes" id="UP000004848"/>
    </source>
</evidence>
<feature type="transmembrane region" description="Helical" evidence="1">
    <location>
        <begin position="135"/>
        <end position="152"/>
    </location>
</feature>
<keyword evidence="1" id="KW-0472">Membrane</keyword>